<accession>A0A9X4XHR0</accession>
<evidence type="ECO:0000313" key="1">
    <source>
        <dbReference type="EMBL" id="MTK22835.1"/>
    </source>
</evidence>
<dbReference type="EMBL" id="WMQE01000066">
    <property type="protein sequence ID" value="MTK22835.1"/>
    <property type="molecule type" value="Genomic_DNA"/>
</dbReference>
<name>A0A9X4XHR0_9FIRM</name>
<dbReference type="Proteomes" id="UP000487649">
    <property type="component" value="Unassembled WGS sequence"/>
</dbReference>
<organism evidence="1 2">
    <name type="scientific">Turicibacter sanguinis</name>
    <dbReference type="NCBI Taxonomy" id="154288"/>
    <lineage>
        <taxon>Bacteria</taxon>
        <taxon>Bacillati</taxon>
        <taxon>Bacillota</taxon>
        <taxon>Erysipelotrichia</taxon>
        <taxon>Erysipelotrichales</taxon>
        <taxon>Turicibacteraceae</taxon>
        <taxon>Turicibacter</taxon>
    </lineage>
</organism>
<dbReference type="AlphaFoldDB" id="A0A9X4XHR0"/>
<proteinExistence type="predicted"/>
<protein>
    <submittedName>
        <fullName evidence="1">Uncharacterized protein</fullName>
    </submittedName>
</protein>
<comment type="caution">
    <text evidence="1">The sequence shown here is derived from an EMBL/GenBank/DDBJ whole genome shotgun (WGS) entry which is preliminary data.</text>
</comment>
<gene>
    <name evidence="1" type="ORF">GMA92_15685</name>
</gene>
<reference evidence="1 2" key="1">
    <citation type="journal article" date="2019" name="Nat. Med.">
        <title>A library of human gut bacterial isolates paired with longitudinal multiomics data enables mechanistic microbiome research.</title>
        <authorList>
            <person name="Poyet M."/>
            <person name="Groussin M."/>
            <person name="Gibbons S.M."/>
            <person name="Avila-Pacheco J."/>
            <person name="Jiang X."/>
            <person name="Kearney S.M."/>
            <person name="Perrotta A.R."/>
            <person name="Berdy B."/>
            <person name="Zhao S."/>
            <person name="Lieberman T.D."/>
            <person name="Swanson P.K."/>
            <person name="Smith M."/>
            <person name="Roesemann S."/>
            <person name="Alexander J.E."/>
            <person name="Rich S.A."/>
            <person name="Livny J."/>
            <person name="Vlamakis H."/>
            <person name="Clish C."/>
            <person name="Bullock K."/>
            <person name="Deik A."/>
            <person name="Scott J."/>
            <person name="Pierce K.A."/>
            <person name="Xavier R.J."/>
            <person name="Alm E.J."/>
        </authorList>
    </citation>
    <scope>NUCLEOTIDE SEQUENCE [LARGE SCALE GENOMIC DNA]</scope>
    <source>
        <strain evidence="1 2">BIOML-A198</strain>
    </source>
</reference>
<sequence length="106" mass="11897">MKVNSPLGIVEIPDILAEYGFTPVGKNPKKLSPQEFHNPGETLWYRGSDGRARTSFTPKDLPRNTKFSCICGYEVITSLKHIKDMQCHSCSEMMVKSALDKVEYAS</sequence>
<evidence type="ECO:0000313" key="2">
    <source>
        <dbReference type="Proteomes" id="UP000487649"/>
    </source>
</evidence>